<evidence type="ECO:0000256" key="4">
    <source>
        <dbReference type="ARBA" id="ARBA00022989"/>
    </source>
</evidence>
<evidence type="ECO:0000313" key="10">
    <source>
        <dbReference type="EMBL" id="REH48561.1"/>
    </source>
</evidence>
<evidence type="ECO:0000256" key="7">
    <source>
        <dbReference type="SAM" id="Phobius"/>
    </source>
</evidence>
<feature type="transmembrane region" description="Helical" evidence="7">
    <location>
        <begin position="332"/>
        <end position="357"/>
    </location>
</feature>
<feature type="transmembrane region" description="Helical" evidence="7">
    <location>
        <begin position="363"/>
        <end position="386"/>
    </location>
</feature>
<organism evidence="10 11">
    <name type="scientific">Kutzneria buriramensis</name>
    <dbReference type="NCBI Taxonomy" id="1045776"/>
    <lineage>
        <taxon>Bacteria</taxon>
        <taxon>Bacillati</taxon>
        <taxon>Actinomycetota</taxon>
        <taxon>Actinomycetes</taxon>
        <taxon>Pseudonocardiales</taxon>
        <taxon>Pseudonocardiaceae</taxon>
        <taxon>Kutzneria</taxon>
    </lineage>
</organism>
<sequence length="403" mass="41422">MTTTLNTHPVRLSFGDVLRLGLLGVGTRKMRTVLSALGISIGIATMVIVTSIPASSQQALLDQLTALGTNLLRAEPHPAQGGDPVLLPENAMGMVKRIGPVAAAAQVANAHSSVQRNDKVDPNTDSGLTVLASSTNLLTAVNGSLHAGKFLDDATSNFPTVVLGSVASARLGFTSLVPGQPPQVYIGKQWFTVIGILNPMPLDPDLERSVLVGWGAAKQVLGFDGHPTVVYVKADEDALQDVRAVLGPTLYPQLPGLVQVSRPSDALAAKQDTKTTFSALFLGLAGVALLVGGVGVANTMVISVLERRREIGLRRALGATRGQIRGQFLTEAAVLSGLGGLAGTVIGVVATVAYTGYQGWPVIIPVATLGGGLAGAVLIGVLAGIYPSVRAARLTPTQALAAP</sequence>
<evidence type="ECO:0000256" key="6">
    <source>
        <dbReference type="ARBA" id="ARBA00038076"/>
    </source>
</evidence>
<evidence type="ECO:0000256" key="1">
    <source>
        <dbReference type="ARBA" id="ARBA00004651"/>
    </source>
</evidence>
<dbReference type="PANTHER" id="PTHR30572:SF4">
    <property type="entry name" value="ABC TRANSPORTER PERMEASE YTRF"/>
    <property type="match status" value="1"/>
</dbReference>
<gene>
    <name evidence="10" type="ORF">BCF44_105420</name>
</gene>
<dbReference type="GO" id="GO:0022857">
    <property type="term" value="F:transmembrane transporter activity"/>
    <property type="evidence" value="ECO:0007669"/>
    <property type="project" value="TreeGrafter"/>
</dbReference>
<dbReference type="GO" id="GO:0005886">
    <property type="term" value="C:plasma membrane"/>
    <property type="evidence" value="ECO:0007669"/>
    <property type="project" value="UniProtKB-SubCell"/>
</dbReference>
<dbReference type="InterPro" id="IPR050250">
    <property type="entry name" value="Macrolide_Exporter_MacB"/>
</dbReference>
<feature type="transmembrane region" description="Helical" evidence="7">
    <location>
        <begin position="33"/>
        <end position="54"/>
    </location>
</feature>
<evidence type="ECO:0000259" key="8">
    <source>
        <dbReference type="Pfam" id="PF02687"/>
    </source>
</evidence>
<dbReference type="InterPro" id="IPR025857">
    <property type="entry name" value="MacB_PCD"/>
</dbReference>
<keyword evidence="4 7" id="KW-1133">Transmembrane helix</keyword>
<evidence type="ECO:0000256" key="5">
    <source>
        <dbReference type="ARBA" id="ARBA00023136"/>
    </source>
</evidence>
<keyword evidence="5 7" id="KW-0472">Membrane</keyword>
<keyword evidence="2" id="KW-1003">Cell membrane</keyword>
<dbReference type="RefSeq" id="WP_246015177.1">
    <property type="nucleotide sequence ID" value="NZ_CP144375.1"/>
</dbReference>
<evidence type="ECO:0000256" key="3">
    <source>
        <dbReference type="ARBA" id="ARBA00022692"/>
    </source>
</evidence>
<dbReference type="AlphaFoldDB" id="A0A3E0HQA3"/>
<evidence type="ECO:0000256" key="2">
    <source>
        <dbReference type="ARBA" id="ARBA00022475"/>
    </source>
</evidence>
<feature type="domain" description="MacB-like periplasmic core" evidence="9">
    <location>
        <begin position="32"/>
        <end position="241"/>
    </location>
</feature>
<protein>
    <submittedName>
        <fullName evidence="10">Putative ABC transport system permease protein</fullName>
    </submittedName>
</protein>
<dbReference type="Pfam" id="PF02687">
    <property type="entry name" value="FtsX"/>
    <property type="match status" value="1"/>
</dbReference>
<comment type="caution">
    <text evidence="10">The sequence shown here is derived from an EMBL/GenBank/DDBJ whole genome shotgun (WGS) entry which is preliminary data.</text>
</comment>
<keyword evidence="3 7" id="KW-0812">Transmembrane</keyword>
<evidence type="ECO:0000259" key="9">
    <source>
        <dbReference type="Pfam" id="PF12704"/>
    </source>
</evidence>
<comment type="similarity">
    <text evidence="6">Belongs to the ABC-4 integral membrane protein family.</text>
</comment>
<accession>A0A3E0HQA3</accession>
<comment type="subcellular location">
    <subcellularLocation>
        <location evidence="1">Cell membrane</location>
        <topology evidence="1">Multi-pass membrane protein</topology>
    </subcellularLocation>
</comment>
<dbReference type="Proteomes" id="UP000256269">
    <property type="component" value="Unassembled WGS sequence"/>
</dbReference>
<dbReference type="PANTHER" id="PTHR30572">
    <property type="entry name" value="MEMBRANE COMPONENT OF TRANSPORTER-RELATED"/>
    <property type="match status" value="1"/>
</dbReference>
<evidence type="ECO:0000313" key="11">
    <source>
        <dbReference type="Proteomes" id="UP000256269"/>
    </source>
</evidence>
<feature type="transmembrane region" description="Helical" evidence="7">
    <location>
        <begin position="280"/>
        <end position="305"/>
    </location>
</feature>
<dbReference type="InterPro" id="IPR003838">
    <property type="entry name" value="ABC3_permease_C"/>
</dbReference>
<dbReference type="EMBL" id="QUNO01000005">
    <property type="protein sequence ID" value="REH48561.1"/>
    <property type="molecule type" value="Genomic_DNA"/>
</dbReference>
<dbReference type="Pfam" id="PF12704">
    <property type="entry name" value="MacB_PCD"/>
    <property type="match status" value="1"/>
</dbReference>
<name>A0A3E0HQA3_9PSEU</name>
<reference evidence="10 11" key="1">
    <citation type="submission" date="2018-08" db="EMBL/GenBank/DDBJ databases">
        <title>Genomic Encyclopedia of Archaeal and Bacterial Type Strains, Phase II (KMG-II): from individual species to whole genera.</title>
        <authorList>
            <person name="Goeker M."/>
        </authorList>
    </citation>
    <scope>NUCLEOTIDE SEQUENCE [LARGE SCALE GENOMIC DNA]</scope>
    <source>
        <strain evidence="10 11">DSM 45791</strain>
    </source>
</reference>
<proteinExistence type="inferred from homology"/>
<keyword evidence="11" id="KW-1185">Reference proteome</keyword>
<feature type="domain" description="ABC3 transporter permease C-terminal" evidence="8">
    <location>
        <begin position="284"/>
        <end position="396"/>
    </location>
</feature>